<dbReference type="PANTHER" id="PTHR33175">
    <property type="entry name" value="DNA-BINDING PROTEIN HU"/>
    <property type="match status" value="1"/>
</dbReference>
<dbReference type="GO" id="GO:1990178">
    <property type="term" value="C:HU-DNA complex"/>
    <property type="evidence" value="ECO:0007669"/>
    <property type="project" value="UniProtKB-ARBA"/>
</dbReference>
<gene>
    <name evidence="6" type="primary">YPO3154</name>
    <name evidence="6" type="ordered locus">PBPRA2634</name>
</gene>
<dbReference type="GO" id="GO:0006270">
    <property type="term" value="P:DNA replication initiation"/>
    <property type="evidence" value="ECO:0007669"/>
    <property type="project" value="UniProtKB-ARBA"/>
</dbReference>
<dbReference type="Proteomes" id="UP000000593">
    <property type="component" value="Chromosome 1"/>
</dbReference>
<evidence type="ECO:0000313" key="7">
    <source>
        <dbReference type="Proteomes" id="UP000000593"/>
    </source>
</evidence>
<protein>
    <submittedName>
        <fullName evidence="6">Bacterial nucleoid DNA-binding protein</fullName>
    </submittedName>
</protein>
<evidence type="ECO:0000256" key="1">
    <source>
        <dbReference type="ARBA" id="ARBA00003819"/>
    </source>
</evidence>
<dbReference type="CDD" id="cd13831">
    <property type="entry name" value="HU"/>
    <property type="match status" value="1"/>
</dbReference>
<dbReference type="PROSITE" id="PS00045">
    <property type="entry name" value="HISTONE_LIKE"/>
    <property type="match status" value="1"/>
</dbReference>
<evidence type="ECO:0000256" key="3">
    <source>
        <dbReference type="ARBA" id="ARBA00023067"/>
    </source>
</evidence>
<evidence type="ECO:0000256" key="2">
    <source>
        <dbReference type="ARBA" id="ARBA00010529"/>
    </source>
</evidence>
<comment type="function">
    <text evidence="1">Histone-like DNA-binding protein which is capable of wrapping DNA to stabilize it, and thus to prevent its denaturation under extreme environmental conditions.</text>
</comment>
<sequence>MLTDNVHRGDEIVNKTQLVDKIAESADISKASAGRALDAFIDAVSGTLKDGDQVALVGFGTFSVRDRAARTGRNPQTGEEIQIAAAKVPGFKPGKALKDSVNL</sequence>
<dbReference type="Gene3D" id="4.10.520.10">
    <property type="entry name" value="IHF-like DNA-binding proteins"/>
    <property type="match status" value="1"/>
</dbReference>
<proteinExistence type="inferred from homology"/>
<dbReference type="GO" id="GO:0030261">
    <property type="term" value="P:chromosome condensation"/>
    <property type="evidence" value="ECO:0007669"/>
    <property type="project" value="UniProtKB-KW"/>
</dbReference>
<dbReference type="Pfam" id="PF00216">
    <property type="entry name" value="Bac_DNA_binding"/>
    <property type="match status" value="1"/>
</dbReference>
<dbReference type="eggNOG" id="COG0776">
    <property type="taxonomic scope" value="Bacteria"/>
</dbReference>
<accession>Q6LNW3</accession>
<organism evidence="6 7">
    <name type="scientific">Photobacterium profundum (strain SS9)</name>
    <dbReference type="NCBI Taxonomy" id="298386"/>
    <lineage>
        <taxon>Bacteria</taxon>
        <taxon>Pseudomonadati</taxon>
        <taxon>Pseudomonadota</taxon>
        <taxon>Gammaproteobacteria</taxon>
        <taxon>Vibrionales</taxon>
        <taxon>Vibrionaceae</taxon>
        <taxon>Photobacterium</taxon>
    </lineage>
</organism>
<name>Q6LNW3_PHOPR</name>
<dbReference type="PANTHER" id="PTHR33175:SF3">
    <property type="entry name" value="DNA-BINDING PROTEIN HU-BETA"/>
    <property type="match status" value="1"/>
</dbReference>
<keyword evidence="4 6" id="KW-0238">DNA-binding</keyword>
<reference evidence="7" key="1">
    <citation type="journal article" date="2005" name="Science">
        <title>Life at depth: Photobacterium profundum genome sequence and expression analysis.</title>
        <authorList>
            <person name="Vezzi A."/>
            <person name="Campanaro S."/>
            <person name="D'Angelo M."/>
            <person name="Simonato F."/>
            <person name="Vitulo N."/>
            <person name="Lauro F.M."/>
            <person name="Cestaro A."/>
            <person name="Malacrida G."/>
            <person name="Simionati B."/>
            <person name="Cannata N."/>
            <person name="Romualdi C."/>
            <person name="Bartlett D.H."/>
            <person name="Valle G."/>
        </authorList>
    </citation>
    <scope>NUCLEOTIDE SEQUENCE [LARGE SCALE GENOMIC DNA]</scope>
    <source>
        <strain evidence="7">ATCC BAA-1253 / SS9</strain>
    </source>
</reference>
<dbReference type="EMBL" id="CR378671">
    <property type="protein sequence ID" value="CAG21013.1"/>
    <property type="molecule type" value="Genomic_DNA"/>
</dbReference>
<dbReference type="InterPro" id="IPR000119">
    <property type="entry name" value="Hist_DNA-bd"/>
</dbReference>
<evidence type="ECO:0000313" key="6">
    <source>
        <dbReference type="EMBL" id="CAG21013.1"/>
    </source>
</evidence>
<dbReference type="GO" id="GO:0042802">
    <property type="term" value="F:identical protein binding"/>
    <property type="evidence" value="ECO:0007669"/>
    <property type="project" value="UniProtKB-ARBA"/>
</dbReference>
<dbReference type="InterPro" id="IPR010992">
    <property type="entry name" value="IHF-like_DNA-bd_dom_sf"/>
</dbReference>
<dbReference type="FunFam" id="4.10.520.10:FF:000001">
    <property type="entry name" value="DNA-binding protein HU"/>
    <property type="match status" value="1"/>
</dbReference>
<dbReference type="InterPro" id="IPR020816">
    <property type="entry name" value="Histone-like_DNA-bd_CS"/>
</dbReference>
<dbReference type="GO" id="GO:1990103">
    <property type="term" value="C:DnaA-HU complex"/>
    <property type="evidence" value="ECO:0007669"/>
    <property type="project" value="UniProtKB-ARBA"/>
</dbReference>
<keyword evidence="7" id="KW-1185">Reference proteome</keyword>
<dbReference type="GO" id="GO:0030527">
    <property type="term" value="F:structural constituent of chromatin"/>
    <property type="evidence" value="ECO:0007669"/>
    <property type="project" value="InterPro"/>
</dbReference>
<evidence type="ECO:0000256" key="5">
    <source>
        <dbReference type="RuleBase" id="RU003939"/>
    </source>
</evidence>
<comment type="similarity">
    <text evidence="2 5">Belongs to the bacterial histone-like protein family.</text>
</comment>
<keyword evidence="3" id="KW-0226">DNA condensation</keyword>
<evidence type="ECO:0000256" key="4">
    <source>
        <dbReference type="ARBA" id="ARBA00023125"/>
    </source>
</evidence>
<dbReference type="SMART" id="SM00411">
    <property type="entry name" value="BHL"/>
    <property type="match status" value="1"/>
</dbReference>
<dbReference type="PRINTS" id="PR01727">
    <property type="entry name" value="DNABINDINGHU"/>
</dbReference>
<dbReference type="GO" id="GO:0003677">
    <property type="term" value="F:DNA binding"/>
    <property type="evidence" value="ECO:0007669"/>
    <property type="project" value="UniProtKB-KW"/>
</dbReference>
<dbReference type="SUPFAM" id="SSF47729">
    <property type="entry name" value="IHF-like DNA-binding proteins"/>
    <property type="match status" value="1"/>
</dbReference>
<dbReference type="GO" id="GO:0006351">
    <property type="term" value="P:DNA-templated transcription"/>
    <property type="evidence" value="ECO:0007669"/>
    <property type="project" value="UniProtKB-ARBA"/>
</dbReference>
<dbReference type="STRING" id="298386.PBPRA2634"/>
<dbReference type="AlphaFoldDB" id="Q6LNW3"/>
<dbReference type="KEGG" id="ppr:PBPRA2634"/>
<dbReference type="HOGENOM" id="CLU_105066_3_2_6"/>
<dbReference type="GO" id="GO:0005829">
    <property type="term" value="C:cytosol"/>
    <property type="evidence" value="ECO:0007669"/>
    <property type="project" value="TreeGrafter"/>
</dbReference>